<reference evidence="2" key="1">
    <citation type="submission" date="2018-11" db="EMBL/GenBank/DDBJ databases">
        <authorList>
            <person name="Alioto T."/>
            <person name="Alioto T."/>
        </authorList>
    </citation>
    <scope>NUCLEOTIDE SEQUENCE</scope>
</reference>
<dbReference type="AlphaFoldDB" id="A0A8B6BR99"/>
<sequence length="650" mass="74451">MSLVNILTGQLAKMKTTLALTVTLGVSLYFLVWSKNRWTTLRWSYKRRINNTESRKFLQLMKLSMDISTEVLRKVVNSRILSRPIYGGCILKFLDVEKHYLFHQWQGTISCNECPPTGCNLNKSRQLKGWLFKIFYKDNGNQQKGHAMYRNNRISQYCLHLFVTDSSLKVDRLDITGLSFLIEHFASLSPQENSAFYDIVTIRNSICHAWKTNCLNSTELENMWTKVSEASLVLTDLPSKNLLKDQIDMVKKVEFDNNDIEILRNKVEREEKMLEEICTFINQNCATNECVKETEKVIVSCIDSVRICVEDEVTALKEGQTILAKNLDYKLGVVLQHIDNLKSEIHLYVGTKPLIEHDEASGLTGRSIAAVCRIDDDNIDEKLVVENIMKTSKTDDKQENIIISSAKQSCIILNLACSHEVLKDEQSLKFALQTLLSNIVQSGNIDTHSPSSIIIKLIFYSLLTDKELSVINKLVEQTSTDDLQNLTLNGKHTVEALSAQDGQDEFEVYKITSLTSPVLEKKHDRGIIILTEESYIPEESNIEVRLWDDNTYYVMPAKMINSVVEFNIPWHNLPFCALEKLDVSVYDKKRKTDSSKKTITLSDRIENTNFAKTQRHFLPERNLSPLFNKSRDRQKRKSDESGFGSDKDAD</sequence>
<organism evidence="2 3">
    <name type="scientific">Mytilus galloprovincialis</name>
    <name type="common">Mediterranean mussel</name>
    <dbReference type="NCBI Taxonomy" id="29158"/>
    <lineage>
        <taxon>Eukaryota</taxon>
        <taxon>Metazoa</taxon>
        <taxon>Spiralia</taxon>
        <taxon>Lophotrochozoa</taxon>
        <taxon>Mollusca</taxon>
        <taxon>Bivalvia</taxon>
        <taxon>Autobranchia</taxon>
        <taxon>Pteriomorphia</taxon>
        <taxon>Mytilida</taxon>
        <taxon>Mytiloidea</taxon>
        <taxon>Mytilidae</taxon>
        <taxon>Mytilinae</taxon>
        <taxon>Mytilus</taxon>
    </lineage>
</organism>
<dbReference type="Proteomes" id="UP000596742">
    <property type="component" value="Unassembled WGS sequence"/>
</dbReference>
<name>A0A8B6BR99_MYTGA</name>
<accession>A0A8B6BR99</accession>
<evidence type="ECO:0000256" key="1">
    <source>
        <dbReference type="SAM" id="MobiDB-lite"/>
    </source>
</evidence>
<comment type="caution">
    <text evidence="2">The sequence shown here is derived from an EMBL/GenBank/DDBJ whole genome shotgun (WGS) entry which is preliminary data.</text>
</comment>
<evidence type="ECO:0000313" key="3">
    <source>
        <dbReference type="Proteomes" id="UP000596742"/>
    </source>
</evidence>
<evidence type="ECO:0000313" key="2">
    <source>
        <dbReference type="EMBL" id="VDH94437.1"/>
    </source>
</evidence>
<feature type="compositionally biased region" description="Basic and acidic residues" evidence="1">
    <location>
        <begin position="637"/>
        <end position="650"/>
    </location>
</feature>
<evidence type="ECO:0008006" key="4">
    <source>
        <dbReference type="Google" id="ProtNLM"/>
    </source>
</evidence>
<dbReference type="EMBL" id="UYJE01000594">
    <property type="protein sequence ID" value="VDH94437.1"/>
    <property type="molecule type" value="Genomic_DNA"/>
</dbReference>
<gene>
    <name evidence="2" type="ORF">MGAL_10B075448</name>
</gene>
<proteinExistence type="predicted"/>
<keyword evidence="3" id="KW-1185">Reference proteome</keyword>
<dbReference type="OrthoDB" id="10677809at2759"/>
<feature type="region of interest" description="Disordered" evidence="1">
    <location>
        <begin position="617"/>
        <end position="650"/>
    </location>
</feature>
<protein>
    <recommendedName>
        <fullName evidence="4">DZIP3-like HEPN domain-containing protein</fullName>
    </recommendedName>
</protein>